<feature type="domain" description="Mur ligase C-terminal" evidence="11">
    <location>
        <begin position="291"/>
        <end position="404"/>
    </location>
</feature>
<dbReference type="EC" id="6.3.2.17" evidence="2"/>
<dbReference type="InterPro" id="IPR018109">
    <property type="entry name" value="Folylpolyglutamate_synth_CS"/>
</dbReference>
<dbReference type="GO" id="GO:0046872">
    <property type="term" value="F:metal ion binding"/>
    <property type="evidence" value="ECO:0007669"/>
    <property type="project" value="UniProtKB-KW"/>
</dbReference>
<dbReference type="InterPro" id="IPR004101">
    <property type="entry name" value="Mur_ligase_C"/>
</dbReference>
<evidence type="ECO:0000256" key="10">
    <source>
        <dbReference type="PIRNR" id="PIRNR001563"/>
    </source>
</evidence>
<evidence type="ECO:0000259" key="12">
    <source>
        <dbReference type="Pfam" id="PF08245"/>
    </source>
</evidence>
<dbReference type="Pfam" id="PF08245">
    <property type="entry name" value="Mur_ligase_M"/>
    <property type="match status" value="1"/>
</dbReference>
<dbReference type="InterPro" id="IPR013221">
    <property type="entry name" value="Mur_ligase_cen"/>
</dbReference>
<evidence type="ECO:0000313" key="13">
    <source>
        <dbReference type="EMBL" id="MBU3806677.1"/>
    </source>
</evidence>
<evidence type="ECO:0000256" key="2">
    <source>
        <dbReference type="ARBA" id="ARBA00013025"/>
    </source>
</evidence>
<evidence type="ECO:0000256" key="7">
    <source>
        <dbReference type="ARBA" id="ARBA00022842"/>
    </source>
</evidence>
<keyword evidence="6 10" id="KW-0067">ATP-binding</keyword>
<evidence type="ECO:0000259" key="11">
    <source>
        <dbReference type="Pfam" id="PF02875"/>
    </source>
</evidence>
<protein>
    <recommendedName>
        <fullName evidence="2">tetrahydrofolate synthase</fullName>
        <ecNumber evidence="2">6.3.2.17</ecNumber>
    </recommendedName>
    <alternativeName>
        <fullName evidence="8">Tetrahydrofolylpolyglutamate synthase</fullName>
    </alternativeName>
</protein>
<dbReference type="Gene3D" id="3.90.190.20">
    <property type="entry name" value="Mur ligase, C-terminal domain"/>
    <property type="match status" value="1"/>
</dbReference>
<evidence type="ECO:0000256" key="9">
    <source>
        <dbReference type="ARBA" id="ARBA00047493"/>
    </source>
</evidence>
<accession>A0A948WQM6</accession>
<dbReference type="SUPFAM" id="SSF53244">
    <property type="entry name" value="MurD-like peptide ligases, peptide-binding domain"/>
    <property type="match status" value="1"/>
</dbReference>
<gene>
    <name evidence="13" type="ORF">H9882_07300</name>
</gene>
<keyword evidence="4" id="KW-0479">Metal-binding</keyword>
<keyword evidence="5 10" id="KW-0547">Nucleotide-binding</keyword>
<evidence type="ECO:0000313" key="14">
    <source>
        <dbReference type="Proteomes" id="UP000713596"/>
    </source>
</evidence>
<dbReference type="PANTHER" id="PTHR11136:SF0">
    <property type="entry name" value="DIHYDROFOLATE SYNTHETASE-RELATED"/>
    <property type="match status" value="1"/>
</dbReference>
<comment type="catalytic activity">
    <reaction evidence="9">
        <text>(6S)-5,6,7,8-tetrahydrofolyl-(gamma-L-Glu)(n) + L-glutamate + ATP = (6S)-5,6,7,8-tetrahydrofolyl-(gamma-L-Glu)(n+1) + ADP + phosphate + H(+)</text>
        <dbReference type="Rhea" id="RHEA:10580"/>
        <dbReference type="Rhea" id="RHEA-COMP:14738"/>
        <dbReference type="Rhea" id="RHEA-COMP:14740"/>
        <dbReference type="ChEBI" id="CHEBI:15378"/>
        <dbReference type="ChEBI" id="CHEBI:29985"/>
        <dbReference type="ChEBI" id="CHEBI:30616"/>
        <dbReference type="ChEBI" id="CHEBI:43474"/>
        <dbReference type="ChEBI" id="CHEBI:141005"/>
        <dbReference type="ChEBI" id="CHEBI:456216"/>
        <dbReference type="EC" id="6.3.2.17"/>
    </reaction>
</comment>
<comment type="caution">
    <text evidence="13">The sequence shown here is derived from an EMBL/GenBank/DDBJ whole genome shotgun (WGS) entry which is preliminary data.</text>
</comment>
<proteinExistence type="inferred from homology"/>
<evidence type="ECO:0000256" key="4">
    <source>
        <dbReference type="ARBA" id="ARBA00022723"/>
    </source>
</evidence>
<organism evidence="13 14">
    <name type="scientific">Candidatus Allofournierella pullistercoris</name>
    <dbReference type="NCBI Taxonomy" id="2838597"/>
    <lineage>
        <taxon>Bacteria</taxon>
        <taxon>Bacillati</taxon>
        <taxon>Bacillota</taxon>
        <taxon>Clostridia</taxon>
        <taxon>Eubacteriales</taxon>
        <taxon>Oscillospiraceae</taxon>
        <taxon>Allofournierella</taxon>
    </lineage>
</organism>
<dbReference type="GO" id="GO:0005524">
    <property type="term" value="F:ATP binding"/>
    <property type="evidence" value="ECO:0007669"/>
    <property type="project" value="UniProtKB-KW"/>
</dbReference>
<dbReference type="SUPFAM" id="SSF53623">
    <property type="entry name" value="MurD-like peptide ligases, catalytic domain"/>
    <property type="match status" value="1"/>
</dbReference>
<dbReference type="GO" id="GO:0005737">
    <property type="term" value="C:cytoplasm"/>
    <property type="evidence" value="ECO:0007669"/>
    <property type="project" value="TreeGrafter"/>
</dbReference>
<evidence type="ECO:0000256" key="3">
    <source>
        <dbReference type="ARBA" id="ARBA00022598"/>
    </source>
</evidence>
<dbReference type="AlphaFoldDB" id="A0A948WQM6"/>
<reference evidence="13" key="2">
    <citation type="submission" date="2021-04" db="EMBL/GenBank/DDBJ databases">
        <authorList>
            <person name="Gilroy R."/>
        </authorList>
    </citation>
    <scope>NUCLEOTIDE SEQUENCE</scope>
    <source>
        <strain evidence="13">B5_2728</strain>
    </source>
</reference>
<evidence type="ECO:0000256" key="5">
    <source>
        <dbReference type="ARBA" id="ARBA00022741"/>
    </source>
</evidence>
<dbReference type="PIRSF" id="PIRSF001563">
    <property type="entry name" value="Folylpolyglu_synth"/>
    <property type="match status" value="1"/>
</dbReference>
<dbReference type="PANTHER" id="PTHR11136">
    <property type="entry name" value="FOLYLPOLYGLUTAMATE SYNTHASE-RELATED"/>
    <property type="match status" value="1"/>
</dbReference>
<dbReference type="EMBL" id="JAHLFP010000064">
    <property type="protein sequence ID" value="MBU3806677.1"/>
    <property type="molecule type" value="Genomic_DNA"/>
</dbReference>
<dbReference type="NCBIfam" id="TIGR01499">
    <property type="entry name" value="folC"/>
    <property type="match status" value="1"/>
</dbReference>
<name>A0A948WQM6_9FIRM</name>
<evidence type="ECO:0000256" key="1">
    <source>
        <dbReference type="ARBA" id="ARBA00008276"/>
    </source>
</evidence>
<sequence>MEPICATEWLQTLPAMKGKAGLERMQALMEQLGNPQDSYDVVHLAGTNGKGTCASLLSNILVKAGYRTGLTISPYVLDFRERFQINGVMISPQELEALADRVRTAAQKAGVEPVQFEAVTAVAFLWFAQQGCDICVLETGLGGRWDATNVVKRTRVAGITRIDLDHTGLLGNTRQQIAAEKAGILKPGCIPVSYPQQSPEVMQVLQQAAEKLGTELRVPDLAKLHWHTDAQKAVTRMEYGEVSCVLPFLGQHQVYNAAMVIQMVQGLRECGYAIPDTALVQGVETTRFAARIEVLNKHPWLILDGCHNPAGAKALADTLKQWVDAPIVGLVGVMQDKQVQPMLEAMLPLCSKLYLVQPDTPRSMPVSELAQLVQAVAPTLPIQVEENLKQAAQKLLAEQADRVVFGSLYLASQIRPLLQENPQQE</sequence>
<feature type="domain" description="Mur ligase central" evidence="12">
    <location>
        <begin position="45"/>
        <end position="263"/>
    </location>
</feature>
<evidence type="ECO:0000256" key="8">
    <source>
        <dbReference type="ARBA" id="ARBA00030592"/>
    </source>
</evidence>
<dbReference type="Pfam" id="PF02875">
    <property type="entry name" value="Mur_ligase_C"/>
    <property type="match status" value="1"/>
</dbReference>
<dbReference type="Proteomes" id="UP000713596">
    <property type="component" value="Unassembled WGS sequence"/>
</dbReference>
<dbReference type="Gene3D" id="3.40.1190.10">
    <property type="entry name" value="Mur-like, catalytic domain"/>
    <property type="match status" value="1"/>
</dbReference>
<keyword evidence="3 10" id="KW-0436">Ligase</keyword>
<dbReference type="PROSITE" id="PS01011">
    <property type="entry name" value="FOLYLPOLYGLU_SYNT_1"/>
    <property type="match status" value="1"/>
</dbReference>
<dbReference type="InterPro" id="IPR036615">
    <property type="entry name" value="Mur_ligase_C_dom_sf"/>
</dbReference>
<reference evidence="13" key="1">
    <citation type="journal article" date="2021" name="PeerJ">
        <title>Extensive microbial diversity within the chicken gut microbiome revealed by metagenomics and culture.</title>
        <authorList>
            <person name="Gilroy R."/>
            <person name="Ravi A."/>
            <person name="Getino M."/>
            <person name="Pursley I."/>
            <person name="Horton D.L."/>
            <person name="Alikhan N.F."/>
            <person name="Baker D."/>
            <person name="Gharbi K."/>
            <person name="Hall N."/>
            <person name="Watson M."/>
            <person name="Adriaenssens E.M."/>
            <person name="Foster-Nyarko E."/>
            <person name="Jarju S."/>
            <person name="Secka A."/>
            <person name="Antonio M."/>
            <person name="Oren A."/>
            <person name="Chaudhuri R.R."/>
            <person name="La Ragione R."/>
            <person name="Hildebrand F."/>
            <person name="Pallen M.J."/>
        </authorList>
    </citation>
    <scope>NUCLEOTIDE SEQUENCE</scope>
    <source>
        <strain evidence="13">B5_2728</strain>
    </source>
</reference>
<keyword evidence="7" id="KW-0460">Magnesium</keyword>
<dbReference type="PROSITE" id="PS01012">
    <property type="entry name" value="FOLYLPOLYGLU_SYNT_2"/>
    <property type="match status" value="1"/>
</dbReference>
<comment type="similarity">
    <text evidence="1 10">Belongs to the folylpolyglutamate synthase family.</text>
</comment>
<dbReference type="GO" id="GO:0008841">
    <property type="term" value="F:dihydrofolate synthase activity"/>
    <property type="evidence" value="ECO:0007669"/>
    <property type="project" value="TreeGrafter"/>
</dbReference>
<dbReference type="GO" id="GO:0004326">
    <property type="term" value="F:tetrahydrofolylpolyglutamate synthase activity"/>
    <property type="evidence" value="ECO:0007669"/>
    <property type="project" value="UniProtKB-EC"/>
</dbReference>
<dbReference type="InterPro" id="IPR036565">
    <property type="entry name" value="Mur-like_cat_sf"/>
</dbReference>
<evidence type="ECO:0000256" key="6">
    <source>
        <dbReference type="ARBA" id="ARBA00022840"/>
    </source>
</evidence>
<dbReference type="InterPro" id="IPR001645">
    <property type="entry name" value="Folylpolyglutamate_synth"/>
</dbReference>